<gene>
    <name evidence="1" type="ORF">JCM19235_1244</name>
</gene>
<reference evidence="1 2" key="2">
    <citation type="submission" date="2014-09" db="EMBL/GenBank/DDBJ databases">
        <authorList>
            <consortium name="NBRP consortium"/>
            <person name="Sawabe T."/>
            <person name="Meirelles P."/>
            <person name="Nakanishi M."/>
            <person name="Sayaka M."/>
            <person name="Hattori M."/>
            <person name="Ohkuma M."/>
        </authorList>
    </citation>
    <scope>NUCLEOTIDE SEQUENCE [LARGE SCALE GENOMIC DNA]</scope>
    <source>
        <strain evidence="2">JCM19235</strain>
    </source>
</reference>
<dbReference type="STRING" id="990268.JCM19235_1244"/>
<sequence length="81" mass="8943">MSDTKNIKLGTCKISFGGEDLGLTLGGVELTVETSTHETKVDQFGETVVNETITGRNIKVVAPLAETTLETWFWLCLVRLW</sequence>
<protein>
    <submittedName>
        <fullName evidence="1">Uncharacterized protein</fullName>
    </submittedName>
</protein>
<dbReference type="Proteomes" id="UP000029228">
    <property type="component" value="Unassembled WGS sequence"/>
</dbReference>
<accession>A0A090S826</accession>
<keyword evidence="2" id="KW-1185">Reference proteome</keyword>
<comment type="caution">
    <text evidence="1">The sequence shown here is derived from an EMBL/GenBank/DDBJ whole genome shotgun (WGS) entry which is preliminary data.</text>
</comment>
<name>A0A090S826_9VIBR</name>
<evidence type="ECO:0000313" key="1">
    <source>
        <dbReference type="EMBL" id="GAL22943.1"/>
    </source>
</evidence>
<reference evidence="1 2" key="1">
    <citation type="submission" date="2014-09" db="EMBL/GenBank/DDBJ databases">
        <title>Vibrio maritimus JCM 19235. (C45) whole genome shotgun sequence.</title>
        <authorList>
            <person name="Sawabe T."/>
            <person name="Meirelles P."/>
            <person name="Nakanishi M."/>
            <person name="Sayaka M."/>
            <person name="Hattori M."/>
            <person name="Ohkuma M."/>
        </authorList>
    </citation>
    <scope>NUCLEOTIDE SEQUENCE [LARGE SCALE GENOMIC DNA]</scope>
    <source>
        <strain evidence="2">JCM19235</strain>
    </source>
</reference>
<organism evidence="1 2">
    <name type="scientific">Vibrio maritimus</name>
    <dbReference type="NCBI Taxonomy" id="990268"/>
    <lineage>
        <taxon>Bacteria</taxon>
        <taxon>Pseudomonadati</taxon>
        <taxon>Pseudomonadota</taxon>
        <taxon>Gammaproteobacteria</taxon>
        <taxon>Vibrionales</taxon>
        <taxon>Vibrionaceae</taxon>
        <taxon>Vibrio</taxon>
    </lineage>
</organism>
<evidence type="ECO:0000313" key="2">
    <source>
        <dbReference type="Proteomes" id="UP000029228"/>
    </source>
</evidence>
<dbReference type="EMBL" id="BBMR01000017">
    <property type="protein sequence ID" value="GAL22943.1"/>
    <property type="molecule type" value="Genomic_DNA"/>
</dbReference>
<dbReference type="AlphaFoldDB" id="A0A090S826"/>
<proteinExistence type="predicted"/>